<organism evidence="3 4">
    <name type="scientific">Ceratopteris richardii</name>
    <name type="common">Triangle waterfern</name>
    <dbReference type="NCBI Taxonomy" id="49495"/>
    <lineage>
        <taxon>Eukaryota</taxon>
        <taxon>Viridiplantae</taxon>
        <taxon>Streptophyta</taxon>
        <taxon>Embryophyta</taxon>
        <taxon>Tracheophyta</taxon>
        <taxon>Polypodiopsida</taxon>
        <taxon>Polypodiidae</taxon>
        <taxon>Polypodiales</taxon>
        <taxon>Pteridineae</taxon>
        <taxon>Pteridaceae</taxon>
        <taxon>Parkerioideae</taxon>
        <taxon>Ceratopteris</taxon>
    </lineage>
</organism>
<reference evidence="3" key="1">
    <citation type="submission" date="2021-08" db="EMBL/GenBank/DDBJ databases">
        <title>WGS assembly of Ceratopteris richardii.</title>
        <authorList>
            <person name="Marchant D.B."/>
            <person name="Chen G."/>
            <person name="Jenkins J."/>
            <person name="Shu S."/>
            <person name="Leebens-Mack J."/>
            <person name="Grimwood J."/>
            <person name="Schmutz J."/>
            <person name="Soltis P."/>
            <person name="Soltis D."/>
            <person name="Chen Z.-H."/>
        </authorList>
    </citation>
    <scope>NUCLEOTIDE SEQUENCE</scope>
    <source>
        <strain evidence="3">Whitten #5841</strain>
        <tissue evidence="3">Leaf</tissue>
    </source>
</reference>
<dbReference type="InterPro" id="IPR000008">
    <property type="entry name" value="C2_dom"/>
</dbReference>
<dbReference type="InterPro" id="IPR035892">
    <property type="entry name" value="C2_domain_sf"/>
</dbReference>
<feature type="domain" description="C2" evidence="2">
    <location>
        <begin position="76"/>
        <end position="148"/>
    </location>
</feature>
<feature type="region of interest" description="Disordered" evidence="1">
    <location>
        <begin position="182"/>
        <end position="211"/>
    </location>
</feature>
<dbReference type="SUPFAM" id="SSF49562">
    <property type="entry name" value="C2 domain (Calcium/lipid-binding domain, CaLB)"/>
    <property type="match status" value="1"/>
</dbReference>
<dbReference type="OrthoDB" id="270970at2759"/>
<dbReference type="Proteomes" id="UP000825935">
    <property type="component" value="Chromosome 24"/>
</dbReference>
<sequence length="297" mass="32811">MHTSASVLQKSVFGVSRPPIEPARITNFSAFHKHTSASLPQKSIDCVFYEIEANYVGSEINVIIVYNGINRASFVIVKVVGCTRLKDTEFFSKQDPYVVLEYAGSRYRTKTDTDGGRLAEFSVAVWNSNAFTSDDFIGSGKIQLQKALTDGYHDFSWPLMRKHGRRAGEIRIILHYEKPDANAKPSVQREDTGFGKLSMPSPSPAHYAQSGRAELSTYPAPQIPAGGYHPYMTYPPCHSHGSHGYTCSSFYGTHGASPTYPPYGPHADSTVYPPLYPPNTYSSYSSLTGSPYHPSPY</sequence>
<evidence type="ECO:0000256" key="1">
    <source>
        <dbReference type="SAM" id="MobiDB-lite"/>
    </source>
</evidence>
<dbReference type="PANTHER" id="PTHR47052:SF3">
    <property type="entry name" value="INGRESSION PROTEIN 1"/>
    <property type="match status" value="1"/>
</dbReference>
<dbReference type="Pfam" id="PF00168">
    <property type="entry name" value="C2"/>
    <property type="match status" value="1"/>
</dbReference>
<dbReference type="AlphaFoldDB" id="A0A8T2RYJ5"/>
<dbReference type="PANTHER" id="PTHR47052">
    <property type="entry name" value="CONSERVED SERINE PROLINE-RICH PROTEIN (AFU_ORTHOLOGUE AFUA_2G01790)"/>
    <property type="match status" value="1"/>
</dbReference>
<accession>A0A8T2RYJ5</accession>
<dbReference type="Gene3D" id="2.60.40.150">
    <property type="entry name" value="C2 domain"/>
    <property type="match status" value="1"/>
</dbReference>
<dbReference type="EMBL" id="CM035429">
    <property type="protein sequence ID" value="KAH7300677.1"/>
    <property type="molecule type" value="Genomic_DNA"/>
</dbReference>
<proteinExistence type="predicted"/>
<comment type="caution">
    <text evidence="3">The sequence shown here is derived from an EMBL/GenBank/DDBJ whole genome shotgun (WGS) entry which is preliminary data.</text>
</comment>
<gene>
    <name evidence="3" type="ORF">KP509_24G074100</name>
</gene>
<name>A0A8T2RYJ5_CERRI</name>
<evidence type="ECO:0000259" key="2">
    <source>
        <dbReference type="Pfam" id="PF00168"/>
    </source>
</evidence>
<dbReference type="InterPro" id="IPR052981">
    <property type="entry name" value="Ingression_C2_domain"/>
</dbReference>
<keyword evidence="4" id="KW-1185">Reference proteome</keyword>
<feature type="compositionally biased region" description="Basic and acidic residues" evidence="1">
    <location>
        <begin position="182"/>
        <end position="193"/>
    </location>
</feature>
<evidence type="ECO:0000313" key="4">
    <source>
        <dbReference type="Proteomes" id="UP000825935"/>
    </source>
</evidence>
<protein>
    <recommendedName>
        <fullName evidence="2">C2 domain-containing protein</fullName>
    </recommendedName>
</protein>
<evidence type="ECO:0000313" key="3">
    <source>
        <dbReference type="EMBL" id="KAH7300677.1"/>
    </source>
</evidence>